<dbReference type="GO" id="GO:0016491">
    <property type="term" value="F:oxidoreductase activity"/>
    <property type="evidence" value="ECO:0007669"/>
    <property type="project" value="InterPro"/>
</dbReference>
<dbReference type="AlphaFoldDB" id="A0A073B8D9"/>
<dbReference type="PANTHER" id="PTHR39428">
    <property type="entry name" value="F420H(2)-DEPENDENT QUINONE REDUCTASE RV1261C"/>
    <property type="match status" value="1"/>
</dbReference>
<evidence type="ECO:0000256" key="2">
    <source>
        <dbReference type="ARBA" id="ARBA00049106"/>
    </source>
</evidence>
<comment type="caution">
    <text evidence="3">The sequence shown here is derived from an EMBL/GenBank/DDBJ whole genome shotgun (WGS) entry which is preliminary data.</text>
</comment>
<dbReference type="eggNOG" id="COG0748">
    <property type="taxonomic scope" value="Bacteria"/>
</dbReference>
<dbReference type="PANTHER" id="PTHR39428:SF1">
    <property type="entry name" value="F420H(2)-DEPENDENT QUINONE REDUCTASE RV1261C"/>
    <property type="match status" value="1"/>
</dbReference>
<dbReference type="GO" id="GO:0070967">
    <property type="term" value="F:coenzyme F420 binding"/>
    <property type="evidence" value="ECO:0007669"/>
    <property type="project" value="TreeGrafter"/>
</dbReference>
<comment type="similarity">
    <text evidence="1">Belongs to the F420H(2)-dependent quinone reductase family.</text>
</comment>
<name>A0A073B8D9_9PSEU</name>
<dbReference type="InterPro" id="IPR004378">
    <property type="entry name" value="F420H2_quin_Rdtase"/>
</dbReference>
<dbReference type="RefSeq" id="WP_029720127.1">
    <property type="nucleotide sequence ID" value="NZ_JAJUIW010000018.1"/>
</dbReference>
<dbReference type="STRING" id="28042.GU90_13580"/>
<proteinExistence type="inferred from homology"/>
<organism evidence="3 4">
    <name type="scientific">Saccharopolyspora rectivirgula</name>
    <dbReference type="NCBI Taxonomy" id="28042"/>
    <lineage>
        <taxon>Bacteria</taxon>
        <taxon>Bacillati</taxon>
        <taxon>Actinomycetota</taxon>
        <taxon>Actinomycetes</taxon>
        <taxon>Pseudonocardiales</taxon>
        <taxon>Pseudonocardiaceae</taxon>
        <taxon>Saccharopolyspora</taxon>
    </lineage>
</organism>
<comment type="catalytic activity">
    <reaction evidence="2">
        <text>oxidized coenzyme F420-(gamma-L-Glu)(n) + a quinol + H(+) = reduced coenzyme F420-(gamma-L-Glu)(n) + a quinone</text>
        <dbReference type="Rhea" id="RHEA:39663"/>
        <dbReference type="Rhea" id="RHEA-COMP:12939"/>
        <dbReference type="Rhea" id="RHEA-COMP:14378"/>
        <dbReference type="ChEBI" id="CHEBI:15378"/>
        <dbReference type="ChEBI" id="CHEBI:24646"/>
        <dbReference type="ChEBI" id="CHEBI:132124"/>
        <dbReference type="ChEBI" id="CHEBI:133980"/>
        <dbReference type="ChEBI" id="CHEBI:139511"/>
    </reaction>
</comment>
<gene>
    <name evidence="3" type="ORF">GU90_13580</name>
</gene>
<dbReference type="GO" id="GO:0005886">
    <property type="term" value="C:plasma membrane"/>
    <property type="evidence" value="ECO:0007669"/>
    <property type="project" value="TreeGrafter"/>
</dbReference>
<evidence type="ECO:0000313" key="3">
    <source>
        <dbReference type="EMBL" id="KEI43989.1"/>
    </source>
</evidence>
<dbReference type="OrthoDB" id="8225825at2"/>
<dbReference type="InterPro" id="IPR012349">
    <property type="entry name" value="Split_barrel_FMN-bd"/>
</dbReference>
<dbReference type="Proteomes" id="UP000031419">
    <property type="component" value="Unassembled WGS sequence"/>
</dbReference>
<protein>
    <submittedName>
        <fullName evidence="3">Nitroreductase</fullName>
    </submittedName>
</protein>
<keyword evidence="4" id="KW-1185">Reference proteome</keyword>
<sequence length="156" mass="17381">MTVDPLRAVARRLATTGLGKLLVPLDRALQQRTAGRVGLLRLIGMRSLLLTTTGRKTGQPRTVPLLYVADGSDFVVAGSNWGGGSHPGWSANLLAHPHAQVCVDGRRIPVRAELATGQQRQRLWQLLVREWPTYRDYQRSAGERQIRVFRLVPQSR</sequence>
<dbReference type="SUPFAM" id="SSF50475">
    <property type="entry name" value="FMN-binding split barrel"/>
    <property type="match status" value="1"/>
</dbReference>
<dbReference type="EMBL" id="JNVU01000031">
    <property type="protein sequence ID" value="KEI43989.1"/>
    <property type="molecule type" value="Genomic_DNA"/>
</dbReference>
<reference evidence="3 4" key="1">
    <citation type="submission" date="2014-06" db="EMBL/GenBank/DDBJ databases">
        <title>Saccharopolyspora rectivirgula DSM-43113 Genome sequencing.</title>
        <authorList>
            <person name="Barrera C."/>
            <person name="Millon L."/>
            <person name="Rognon B."/>
            <person name="Zaugg C."/>
            <person name="Monod M."/>
        </authorList>
    </citation>
    <scope>NUCLEOTIDE SEQUENCE [LARGE SCALE GENOMIC DNA]</scope>
    <source>
        <strain evidence="3 4">DSM 43113</strain>
    </source>
</reference>
<accession>A0A073B8D9</accession>
<dbReference type="Gene3D" id="2.30.110.10">
    <property type="entry name" value="Electron Transport, Fmn-binding Protein, Chain A"/>
    <property type="match status" value="1"/>
</dbReference>
<dbReference type="NCBIfam" id="TIGR00026">
    <property type="entry name" value="hi_GC_TIGR00026"/>
    <property type="match status" value="1"/>
</dbReference>
<evidence type="ECO:0000256" key="1">
    <source>
        <dbReference type="ARBA" id="ARBA00008710"/>
    </source>
</evidence>
<dbReference type="Pfam" id="PF04075">
    <property type="entry name" value="F420H2_quin_red"/>
    <property type="match status" value="1"/>
</dbReference>
<evidence type="ECO:0000313" key="4">
    <source>
        <dbReference type="Proteomes" id="UP000031419"/>
    </source>
</evidence>